<dbReference type="Proteomes" id="UP000528734">
    <property type="component" value="Unassembled WGS sequence"/>
</dbReference>
<keyword evidence="4 6" id="KW-0456">Lyase</keyword>
<dbReference type="AlphaFoldDB" id="A0A7Y4M335"/>
<evidence type="ECO:0000256" key="2">
    <source>
        <dbReference type="ARBA" id="ARBA00012994"/>
    </source>
</evidence>
<reference evidence="10 11" key="1">
    <citation type="submission" date="2020-03" db="EMBL/GenBank/DDBJ databases">
        <title>Bradyrhizobium diversity isolated from nodules of Muelleranthus trifoliolatus.</title>
        <authorList>
            <person name="Klepa M."/>
            <person name="Helene L."/>
            <person name="Hungria M."/>
        </authorList>
    </citation>
    <scope>NUCLEOTIDE SEQUENCE [LARGE SCALE GENOMIC DNA]</scope>
    <source>
        <strain evidence="10 11">WSM 1744</strain>
    </source>
</reference>
<dbReference type="InterPro" id="IPR022313">
    <property type="entry name" value="Phe/His_NH3-lyase_AS"/>
</dbReference>
<sequence>MSRADASIVVSPGRVSLDDLAQVPAGAPVVLDPSFWPRVEAASSIVAAAARAESPVYGINTGFGKLASKRIAPDQTAQLQHNLIVSHCCGVGPPTPEPIVRLMMALKIISLGRGASGVRREIIEQLQAMLARGICPLVPQQGSVGASGDLAPLAHMTAVMIGEGQALVGGSAVPACEALAAAELAPVALGPKEGLALINGTQFSTAYAISGLLRAHRLVTAALVTGALSVDAAMASTAPFRQEIQQLRGHAGQIAAGAALTALLEGSDIRMSHLEGDERVQDPYCLRCQPQVAGAALDLLTEAARTLTIEANAVTDNPLVLVETGEIVSGGNFHAEPVAFAADQIALALSEIGAISERRIATLVDPALNFGLPPFLTPDPGLNSGFMIAEVTAAALYAENKQRAAACSIDSTPTSANQEDHVSMAAHAARRLSDMADNLATILGIELLVAAQGIGLRAPHSTSPALAAVIAALREHVPALGSDRYMAGDLAKATALVEAGALPAAAMSVLEQNPFPMLAERGSLS</sequence>
<protein>
    <recommendedName>
        <fullName evidence="2 6">Histidine ammonia-lyase</fullName>
        <shortName evidence="6">Histidase</shortName>
        <ecNumber evidence="2 6">4.3.1.3</ecNumber>
    </recommendedName>
</protein>
<dbReference type="InterPro" id="IPR001106">
    <property type="entry name" value="Aromatic_Lyase"/>
</dbReference>
<dbReference type="NCBIfam" id="TIGR01225">
    <property type="entry name" value="hutH"/>
    <property type="match status" value="1"/>
</dbReference>
<dbReference type="UniPathway" id="UPA00379">
    <property type="reaction ID" value="UER00549"/>
</dbReference>
<evidence type="ECO:0000256" key="1">
    <source>
        <dbReference type="ARBA" id="ARBA00005113"/>
    </source>
</evidence>
<dbReference type="Gene3D" id="1.10.275.10">
    <property type="entry name" value="Fumarase/aspartase (N-terminal domain)"/>
    <property type="match status" value="1"/>
</dbReference>
<dbReference type="GO" id="GO:0019557">
    <property type="term" value="P:L-histidine catabolic process to glutamate and formate"/>
    <property type="evidence" value="ECO:0007669"/>
    <property type="project" value="UniProtKB-UniPathway"/>
</dbReference>
<proteinExistence type="inferred from homology"/>
<evidence type="ECO:0000256" key="8">
    <source>
        <dbReference type="RuleBase" id="RU004479"/>
    </source>
</evidence>
<dbReference type="Gene3D" id="1.20.200.10">
    <property type="entry name" value="Fumarase/aspartase (Central domain)"/>
    <property type="match status" value="1"/>
</dbReference>
<comment type="similarity">
    <text evidence="6 7">Belongs to the PAL/histidase family.</text>
</comment>
<dbReference type="RefSeq" id="WP_171710495.1">
    <property type="nucleotide sequence ID" value="NZ_JAAVLW010000004.1"/>
</dbReference>
<dbReference type="PROSITE" id="PS00488">
    <property type="entry name" value="PAL_HISTIDASE"/>
    <property type="match status" value="1"/>
</dbReference>
<keyword evidence="11" id="KW-1185">Reference proteome</keyword>
<dbReference type="InterPro" id="IPR024083">
    <property type="entry name" value="Fumarase/histidase_N"/>
</dbReference>
<comment type="PTM">
    <text evidence="6">Contains an active site 4-methylidene-imidazol-5-one (MIO), which is formed autocatalytically by cyclization and dehydration of residues Ala-Ser-Gly.</text>
</comment>
<keyword evidence="3 6" id="KW-0369">Histidine metabolism</keyword>
<organism evidence="10 11">
    <name type="scientific">Bradyrhizobium archetypum</name>
    <dbReference type="NCBI Taxonomy" id="2721160"/>
    <lineage>
        <taxon>Bacteria</taxon>
        <taxon>Pseudomonadati</taxon>
        <taxon>Pseudomonadota</taxon>
        <taxon>Alphaproteobacteria</taxon>
        <taxon>Hyphomicrobiales</taxon>
        <taxon>Nitrobacteraceae</taxon>
        <taxon>Bradyrhizobium</taxon>
    </lineage>
</organism>
<gene>
    <name evidence="6 10" type="primary">hutH</name>
    <name evidence="10" type="ORF">HCN50_15430</name>
</gene>
<dbReference type="CDD" id="cd00332">
    <property type="entry name" value="PAL-HAL"/>
    <property type="match status" value="1"/>
</dbReference>
<dbReference type="GO" id="GO:0019556">
    <property type="term" value="P:L-histidine catabolic process to glutamate and formamide"/>
    <property type="evidence" value="ECO:0007669"/>
    <property type="project" value="UniProtKB-UniPathway"/>
</dbReference>
<evidence type="ECO:0000313" key="11">
    <source>
        <dbReference type="Proteomes" id="UP000528734"/>
    </source>
</evidence>
<evidence type="ECO:0000256" key="5">
    <source>
        <dbReference type="ARBA" id="ARBA00049269"/>
    </source>
</evidence>
<dbReference type="EMBL" id="JAAVLW010000004">
    <property type="protein sequence ID" value="NOJ47625.1"/>
    <property type="molecule type" value="Genomic_DNA"/>
</dbReference>
<dbReference type="GO" id="GO:0004397">
    <property type="term" value="F:histidine ammonia-lyase activity"/>
    <property type="evidence" value="ECO:0007669"/>
    <property type="project" value="UniProtKB-UniRule"/>
</dbReference>
<comment type="caution">
    <text evidence="10">The sequence shown here is derived from an EMBL/GenBank/DDBJ whole genome shotgun (WGS) entry which is preliminary data.</text>
</comment>
<accession>A0A7Y4M335</accession>
<dbReference type="FunFam" id="1.10.275.10:FF:000005">
    <property type="entry name" value="Histidine ammonia-lyase"/>
    <property type="match status" value="1"/>
</dbReference>
<comment type="pathway">
    <text evidence="1 6 8">Amino-acid degradation; L-histidine degradation into L-glutamate; N-formimidoyl-L-glutamate from L-histidine: step 1/3.</text>
</comment>
<evidence type="ECO:0000313" key="10">
    <source>
        <dbReference type="EMBL" id="NOJ47625.1"/>
    </source>
</evidence>
<dbReference type="SUPFAM" id="SSF48557">
    <property type="entry name" value="L-aspartase-like"/>
    <property type="match status" value="1"/>
</dbReference>
<dbReference type="PANTHER" id="PTHR10362">
    <property type="entry name" value="HISTIDINE AMMONIA-LYASE"/>
    <property type="match status" value="1"/>
</dbReference>
<dbReference type="Pfam" id="PF00221">
    <property type="entry name" value="Lyase_aromatic"/>
    <property type="match status" value="1"/>
</dbReference>
<evidence type="ECO:0000256" key="9">
    <source>
        <dbReference type="RuleBase" id="RU004480"/>
    </source>
</evidence>
<dbReference type="NCBIfam" id="NF006871">
    <property type="entry name" value="PRK09367.1"/>
    <property type="match status" value="1"/>
</dbReference>
<dbReference type="HAMAP" id="MF_00229">
    <property type="entry name" value="His_ammonia_lyase"/>
    <property type="match status" value="1"/>
</dbReference>
<dbReference type="GO" id="GO:0005737">
    <property type="term" value="C:cytoplasm"/>
    <property type="evidence" value="ECO:0007669"/>
    <property type="project" value="UniProtKB-SubCell"/>
</dbReference>
<evidence type="ECO:0000256" key="3">
    <source>
        <dbReference type="ARBA" id="ARBA00022808"/>
    </source>
</evidence>
<feature type="modified residue" description="2,3-didehydroalanine (Ser)" evidence="6">
    <location>
        <position position="147"/>
    </location>
</feature>
<name>A0A7Y4M335_9BRAD</name>
<dbReference type="InterPro" id="IPR008948">
    <property type="entry name" value="L-Aspartase-like"/>
</dbReference>
<dbReference type="InterPro" id="IPR005921">
    <property type="entry name" value="HutH"/>
</dbReference>
<comment type="subcellular location">
    <subcellularLocation>
        <location evidence="6 9">Cytoplasm</location>
    </subcellularLocation>
</comment>
<evidence type="ECO:0000256" key="4">
    <source>
        <dbReference type="ARBA" id="ARBA00023239"/>
    </source>
</evidence>
<dbReference type="FunFam" id="1.20.200.10:FF:000003">
    <property type="entry name" value="Histidine ammonia-lyase"/>
    <property type="match status" value="1"/>
</dbReference>
<keyword evidence="6" id="KW-0963">Cytoplasm</keyword>
<evidence type="ECO:0000256" key="7">
    <source>
        <dbReference type="RuleBase" id="RU003954"/>
    </source>
</evidence>
<comment type="catalytic activity">
    <reaction evidence="5 6 8">
        <text>L-histidine = trans-urocanate + NH4(+)</text>
        <dbReference type="Rhea" id="RHEA:21232"/>
        <dbReference type="ChEBI" id="CHEBI:17771"/>
        <dbReference type="ChEBI" id="CHEBI:28938"/>
        <dbReference type="ChEBI" id="CHEBI:57595"/>
        <dbReference type="EC" id="4.3.1.3"/>
    </reaction>
</comment>
<feature type="cross-link" description="5-imidazolinone (Ala-Gly)" evidence="6">
    <location>
        <begin position="146"/>
        <end position="148"/>
    </location>
</feature>
<dbReference type="EC" id="4.3.1.3" evidence="2 6"/>
<evidence type="ECO:0000256" key="6">
    <source>
        <dbReference type="HAMAP-Rule" id="MF_00229"/>
    </source>
</evidence>